<reference evidence="1 2" key="1">
    <citation type="submission" date="2021-06" db="EMBL/GenBank/DDBJ databases">
        <title>Caerostris extrusa draft genome.</title>
        <authorList>
            <person name="Kono N."/>
            <person name="Arakawa K."/>
        </authorList>
    </citation>
    <scope>NUCLEOTIDE SEQUENCE [LARGE SCALE GENOMIC DNA]</scope>
</reference>
<dbReference type="EMBL" id="BPLR01017464">
    <property type="protein sequence ID" value="GIY91861.1"/>
    <property type="molecule type" value="Genomic_DNA"/>
</dbReference>
<dbReference type="AlphaFoldDB" id="A0AAV4XD19"/>
<evidence type="ECO:0000313" key="2">
    <source>
        <dbReference type="Proteomes" id="UP001054945"/>
    </source>
</evidence>
<name>A0AAV4XD19_CAEEX</name>
<comment type="caution">
    <text evidence="1">The sequence shown here is derived from an EMBL/GenBank/DDBJ whole genome shotgun (WGS) entry which is preliminary data.</text>
</comment>
<proteinExistence type="predicted"/>
<gene>
    <name evidence="1" type="ORF">CEXT_765821</name>
</gene>
<accession>A0AAV4XD19</accession>
<dbReference type="Proteomes" id="UP001054945">
    <property type="component" value="Unassembled WGS sequence"/>
</dbReference>
<evidence type="ECO:0000313" key="1">
    <source>
        <dbReference type="EMBL" id="GIY91861.1"/>
    </source>
</evidence>
<sequence>MNCLGVCEDTKKKERAPFICWPGVPDREAEKYTYLVNLITALLPHPAHPGGPPPSESEGSFVKTTPEINRFERMLPRKHNLRPTYYMRELRFCWSSL</sequence>
<keyword evidence="2" id="KW-1185">Reference proteome</keyword>
<protein>
    <submittedName>
        <fullName evidence="1">Uncharacterized protein</fullName>
    </submittedName>
</protein>
<organism evidence="1 2">
    <name type="scientific">Caerostris extrusa</name>
    <name type="common">Bark spider</name>
    <name type="synonym">Caerostris bankana</name>
    <dbReference type="NCBI Taxonomy" id="172846"/>
    <lineage>
        <taxon>Eukaryota</taxon>
        <taxon>Metazoa</taxon>
        <taxon>Ecdysozoa</taxon>
        <taxon>Arthropoda</taxon>
        <taxon>Chelicerata</taxon>
        <taxon>Arachnida</taxon>
        <taxon>Araneae</taxon>
        <taxon>Araneomorphae</taxon>
        <taxon>Entelegynae</taxon>
        <taxon>Araneoidea</taxon>
        <taxon>Araneidae</taxon>
        <taxon>Caerostris</taxon>
    </lineage>
</organism>